<dbReference type="GO" id="GO:0016787">
    <property type="term" value="F:hydrolase activity"/>
    <property type="evidence" value="ECO:0007669"/>
    <property type="project" value="UniProtKB-KW"/>
</dbReference>
<keyword evidence="4" id="KW-0378">Hydrolase</keyword>
<dbReference type="PROSITE" id="PS51257">
    <property type="entry name" value="PROKAR_LIPOPROTEIN"/>
    <property type="match status" value="1"/>
</dbReference>
<comment type="caution">
    <text evidence="4">The sequence shown here is derived from an EMBL/GenBank/DDBJ whole genome shotgun (WGS) entry which is preliminary data.</text>
</comment>
<protein>
    <submittedName>
        <fullName evidence="4">SGNH/GDSL hydrolase family protein</fullName>
    </submittedName>
</protein>
<dbReference type="Pfam" id="PF13472">
    <property type="entry name" value="Lipase_GDSL_2"/>
    <property type="match status" value="1"/>
</dbReference>
<feature type="chain" id="PRO_5045796655" evidence="2">
    <location>
        <begin position="23"/>
        <end position="463"/>
    </location>
</feature>
<evidence type="ECO:0000313" key="5">
    <source>
        <dbReference type="Proteomes" id="UP000609346"/>
    </source>
</evidence>
<evidence type="ECO:0000313" key="4">
    <source>
        <dbReference type="EMBL" id="MBD3917608.1"/>
    </source>
</evidence>
<dbReference type="RefSeq" id="WP_191201891.1">
    <property type="nucleotide sequence ID" value="NZ_JACXZA010000001.1"/>
</dbReference>
<sequence length="463" mass="51113">MKRMFMLTMIAALILTACGRTSSDVKSNHEGAASTANKEGESNKVDIDASKPFVPENPENMPSDDISNSGVGEKSGNKLEDYAKEEWYQTLLANAQMNVGNNYRLKAIVDKAKAGEEVTIASIGGSITEGAGAKNYSESYAYRTYEYFKNEYGVKDGSNIHFINAGVGGTPSTFGIMRYQRDIVSRVADPDGLPDIVMVEFAVNDYGEPTNHQAYESLVKNILLQPNAPVVILVFSVFPTGFTMQDELKKVGQTYDLMMVSTKDSAFPHIGKEWTEDQFFYDIYHPTSLGHGVMADAIFHTIKAAAEKETSASDIDLEVPPAYGTQYVGLKSIFKDSYDKSIQLSLGSFSEDDPNVYRNFPIGKLYEHNFHHVSGTKSLKFTIDSKNLLLAYRAVNDADFGEIDIYVDGEKTKTINGNTGSWGQSVVDLIFSEDVAEQHTIEIKMAEGSEDKKFTITCMGYTE</sequence>
<dbReference type="CDD" id="cd00229">
    <property type="entry name" value="SGNH_hydrolase"/>
    <property type="match status" value="1"/>
</dbReference>
<feature type="region of interest" description="Disordered" evidence="1">
    <location>
        <begin position="23"/>
        <end position="75"/>
    </location>
</feature>
<dbReference type="InterPro" id="IPR013830">
    <property type="entry name" value="SGNH_hydro"/>
</dbReference>
<proteinExistence type="predicted"/>
<evidence type="ECO:0000256" key="2">
    <source>
        <dbReference type="SAM" id="SignalP"/>
    </source>
</evidence>
<dbReference type="PANTHER" id="PTHR34407">
    <property type="entry name" value="EXPRESSED PROTEIN"/>
    <property type="match status" value="1"/>
</dbReference>
<dbReference type="EMBL" id="JACXZA010000001">
    <property type="protein sequence ID" value="MBD3917608.1"/>
    <property type="molecule type" value="Genomic_DNA"/>
</dbReference>
<feature type="compositionally biased region" description="Basic and acidic residues" evidence="1">
    <location>
        <begin position="38"/>
        <end position="49"/>
    </location>
</feature>
<evidence type="ECO:0000256" key="1">
    <source>
        <dbReference type="SAM" id="MobiDB-lite"/>
    </source>
</evidence>
<reference evidence="4 5" key="1">
    <citation type="submission" date="2020-09" db="EMBL/GenBank/DDBJ databases">
        <title>Paenibacillus sp. strain PR3 16S rRNA gene Genome sequencing and assembly.</title>
        <authorList>
            <person name="Kim J."/>
        </authorList>
    </citation>
    <scope>NUCLEOTIDE SEQUENCE [LARGE SCALE GENOMIC DNA]</scope>
    <source>
        <strain evidence="4 5">PR3</strain>
    </source>
</reference>
<dbReference type="PANTHER" id="PTHR34407:SF1">
    <property type="entry name" value="SGNH HYDROLASE-TYPE ESTERASE DOMAIN-CONTAINING PROTEIN"/>
    <property type="match status" value="1"/>
</dbReference>
<gene>
    <name evidence="4" type="ORF">H8B09_02500</name>
</gene>
<name>A0ABR8MNM0_9BACL</name>
<evidence type="ECO:0000259" key="3">
    <source>
        <dbReference type="Pfam" id="PF13472"/>
    </source>
</evidence>
<accession>A0ABR8MNM0</accession>
<keyword evidence="2" id="KW-0732">Signal</keyword>
<dbReference type="InterPro" id="IPR036514">
    <property type="entry name" value="SGNH_hydro_sf"/>
</dbReference>
<organism evidence="4 5">
    <name type="scientific">Paenibacillus terricola</name>
    <dbReference type="NCBI Taxonomy" id="2763503"/>
    <lineage>
        <taxon>Bacteria</taxon>
        <taxon>Bacillati</taxon>
        <taxon>Bacillota</taxon>
        <taxon>Bacilli</taxon>
        <taxon>Bacillales</taxon>
        <taxon>Paenibacillaceae</taxon>
        <taxon>Paenibacillus</taxon>
    </lineage>
</organism>
<feature type="signal peptide" evidence="2">
    <location>
        <begin position="1"/>
        <end position="22"/>
    </location>
</feature>
<feature type="domain" description="SGNH hydrolase-type esterase" evidence="3">
    <location>
        <begin position="123"/>
        <end position="291"/>
    </location>
</feature>
<keyword evidence="5" id="KW-1185">Reference proteome</keyword>
<dbReference type="Gene3D" id="3.40.50.1110">
    <property type="entry name" value="SGNH hydrolase"/>
    <property type="match status" value="1"/>
</dbReference>
<dbReference type="Proteomes" id="UP000609346">
    <property type="component" value="Unassembled WGS sequence"/>
</dbReference>
<dbReference type="SUPFAM" id="SSF52266">
    <property type="entry name" value="SGNH hydrolase"/>
    <property type="match status" value="1"/>
</dbReference>